<dbReference type="RefSeq" id="WP_224144307.1">
    <property type="nucleotide sequence ID" value="NZ_CBCPIF010000001.1"/>
</dbReference>
<dbReference type="Pfam" id="PF01522">
    <property type="entry name" value="Polysacc_deac_1"/>
    <property type="match status" value="1"/>
</dbReference>
<keyword evidence="3" id="KW-0472">Membrane</keyword>
<proteinExistence type="predicted"/>
<keyword evidence="2" id="KW-0732">Signal</keyword>
<dbReference type="InterPro" id="IPR011330">
    <property type="entry name" value="Glyco_hydro/deAcase_b/a-brl"/>
</dbReference>
<gene>
    <name evidence="5" type="ORF">KIJ12_07515</name>
</gene>
<dbReference type="PANTHER" id="PTHR34216:SF3">
    <property type="entry name" value="POLY-BETA-1,6-N-ACETYL-D-GLUCOSAMINE N-DEACETYLASE"/>
    <property type="match status" value="1"/>
</dbReference>
<evidence type="ECO:0000259" key="4">
    <source>
        <dbReference type="PROSITE" id="PS51677"/>
    </source>
</evidence>
<keyword evidence="3" id="KW-0812">Transmembrane</keyword>
<dbReference type="PROSITE" id="PS51677">
    <property type="entry name" value="NODB"/>
    <property type="match status" value="1"/>
</dbReference>
<dbReference type="GO" id="GO:0005576">
    <property type="term" value="C:extracellular region"/>
    <property type="evidence" value="ECO:0007669"/>
    <property type="project" value="UniProtKB-SubCell"/>
</dbReference>
<feature type="domain" description="NodB homology" evidence="4">
    <location>
        <begin position="128"/>
        <end position="302"/>
    </location>
</feature>
<protein>
    <submittedName>
        <fullName evidence="5">Polysaccharide deacetylase family protein</fullName>
    </submittedName>
</protein>
<dbReference type="AlphaFoldDB" id="A0A9Q3XTI8"/>
<evidence type="ECO:0000256" key="3">
    <source>
        <dbReference type="SAM" id="Phobius"/>
    </source>
</evidence>
<dbReference type="InterPro" id="IPR002509">
    <property type="entry name" value="NODB_dom"/>
</dbReference>
<comment type="caution">
    <text evidence="5">The sequence shown here is derived from an EMBL/GenBank/DDBJ whole genome shotgun (WGS) entry which is preliminary data.</text>
</comment>
<name>A0A9Q3XTI8_9LACO</name>
<reference evidence="5" key="1">
    <citation type="submission" date="2021-05" db="EMBL/GenBank/DDBJ databases">
        <title>Pangenome of Leuconostoc gelidum warrants species status for Leuconostoc gelidum subsp. gasicomitatum.</title>
        <authorList>
            <person name="Johansson P."/>
            <person name="Sade E."/>
            <person name="Hultman J."/>
            <person name="Auvinen P."/>
            <person name="Bjorkroth J."/>
        </authorList>
    </citation>
    <scope>NUCLEOTIDE SEQUENCE</scope>
    <source>
        <strain evidence="5">A.21.4</strain>
    </source>
</reference>
<dbReference type="InterPro" id="IPR051398">
    <property type="entry name" value="Polysacch_Deacetylase"/>
</dbReference>
<evidence type="ECO:0000256" key="2">
    <source>
        <dbReference type="ARBA" id="ARBA00022729"/>
    </source>
</evidence>
<dbReference type="GO" id="GO:0005975">
    <property type="term" value="P:carbohydrate metabolic process"/>
    <property type="evidence" value="ECO:0007669"/>
    <property type="project" value="InterPro"/>
</dbReference>
<sequence>MTNKKRRLVLYMILTMVTLLILMFFSGIQQGKARQKVTQKVDYSYLNFAEKNSNVKDGVIVLAYHRILKNNATVSFAQKISKNPQLQEYNVSQDEFIRQMDWLKKNHISVWSMSQFIKHTKNNTIRGRHVVITFDDIDTTLPRNASQKLAELSIPFTFFVITGKVGQNLDGEQLASWSEITQLAMKSNVTIGLHTNDLHYQVDNHPILSSGKLSQKAIIKDYQKSKQKLKKELSIDPTVFAYPYGSSSKSLTEYMSSHGMAAIFLLEPGIVSNNMPDILKHVPRFIVTNSNFTELQKWLEVK</sequence>
<dbReference type="GO" id="GO:0016810">
    <property type="term" value="F:hydrolase activity, acting on carbon-nitrogen (but not peptide) bonds"/>
    <property type="evidence" value="ECO:0007669"/>
    <property type="project" value="InterPro"/>
</dbReference>
<keyword evidence="3" id="KW-1133">Transmembrane helix</keyword>
<evidence type="ECO:0000313" key="5">
    <source>
        <dbReference type="EMBL" id="MBZ5962984.1"/>
    </source>
</evidence>
<organism evidence="5 6">
    <name type="scientific">Leuconostoc gasicomitatum</name>
    <dbReference type="NCBI Taxonomy" id="115778"/>
    <lineage>
        <taxon>Bacteria</taxon>
        <taxon>Bacillati</taxon>
        <taxon>Bacillota</taxon>
        <taxon>Bacilli</taxon>
        <taxon>Lactobacillales</taxon>
        <taxon>Lactobacillaceae</taxon>
        <taxon>Leuconostoc</taxon>
        <taxon>Leuconostoc gelidum group</taxon>
    </lineage>
</organism>
<evidence type="ECO:0000313" key="6">
    <source>
        <dbReference type="Proteomes" id="UP000752647"/>
    </source>
</evidence>
<dbReference type="EMBL" id="JAHBFI010000019">
    <property type="protein sequence ID" value="MBZ5962984.1"/>
    <property type="molecule type" value="Genomic_DNA"/>
</dbReference>
<comment type="subcellular location">
    <subcellularLocation>
        <location evidence="1">Secreted</location>
    </subcellularLocation>
</comment>
<dbReference type="Gene3D" id="3.20.20.370">
    <property type="entry name" value="Glycoside hydrolase/deacetylase"/>
    <property type="match status" value="1"/>
</dbReference>
<evidence type="ECO:0000256" key="1">
    <source>
        <dbReference type="ARBA" id="ARBA00004613"/>
    </source>
</evidence>
<accession>A0A9Q3XTI8</accession>
<dbReference type="PANTHER" id="PTHR34216">
    <property type="match status" value="1"/>
</dbReference>
<dbReference type="Proteomes" id="UP000752647">
    <property type="component" value="Unassembled WGS sequence"/>
</dbReference>
<dbReference type="SUPFAM" id="SSF88713">
    <property type="entry name" value="Glycoside hydrolase/deacetylase"/>
    <property type="match status" value="1"/>
</dbReference>
<feature type="transmembrane region" description="Helical" evidence="3">
    <location>
        <begin position="9"/>
        <end position="28"/>
    </location>
</feature>